<evidence type="ECO:0000256" key="2">
    <source>
        <dbReference type="SAM" id="Coils"/>
    </source>
</evidence>
<dbReference type="Proteomes" id="UP000186758">
    <property type="component" value="Unassembled WGS sequence"/>
</dbReference>
<sequence>MPTFSLSKGAGHLSHNNREISKQTRKNTWDPQLSQYNIVYVDRPLNKVYDELFGDALDRYNAKQKRADRKIKNYLDKIERSKQEKPFYEIVVGISGIDQTPRWSEEEEIHVQCLDEYMRSWEQRNPNLKLVQAIMHRDEKGAPHLHIDFVPVSHGNRRGLETKNSFKGAMAEQGFVSQAEETDPKGRTRTRSVADFGKWRESEVAAMDQIMKDHGLELEEGDGRQIHYHHDVYKEIHDDLVMVQKKNQALTERAYKAKAYEEKLDSREDALRGRELAVETEKSNSKKLMDYAGQMLQKAEKQLQEEFEKRDEVRAQISDLKDRLTQLKRTKSELEASNAHLEARRAALDNGMDNPLAKTLIEAQEASEAAHSLLGEFEEMDRGASAAEYGDPGDDLIEPLAEWTKQSVPVTIKRTLKGTMVQMPIDQWEKLMDSHNRLTGFCRDVVSTLSKRLDPLTQLLKKMPTKIPVTLKLTELMKKLAVAEQIQGRERFAEIHRAAFRRSREMTQEAREGKRVDRPSVSPKEADKPKKSKKSRSWGRDR</sequence>
<proteinExistence type="inferred from homology"/>
<comment type="caution">
    <text evidence="4">The sequence shown here is derived from an EMBL/GenBank/DDBJ whole genome shotgun (WGS) entry which is preliminary data.</text>
</comment>
<feature type="region of interest" description="Disordered" evidence="3">
    <location>
        <begin position="1"/>
        <end position="26"/>
    </location>
</feature>
<evidence type="ECO:0000313" key="4">
    <source>
        <dbReference type="EMBL" id="OLU46706.1"/>
    </source>
</evidence>
<feature type="compositionally biased region" description="Basic residues" evidence="3">
    <location>
        <begin position="530"/>
        <end position="542"/>
    </location>
</feature>
<feature type="coiled-coil region" evidence="2">
    <location>
        <begin position="57"/>
        <end position="84"/>
    </location>
</feature>
<comment type="similarity">
    <text evidence="1">Belongs to the plasmid mobilization pre family.</text>
</comment>
<dbReference type="Gene3D" id="3.30.930.30">
    <property type="match status" value="1"/>
</dbReference>
<gene>
    <name evidence="4" type="ORF">BO223_01725</name>
</gene>
<organism evidence="4 5">
    <name type="scientific">Faecalibaculum rodentium</name>
    <dbReference type="NCBI Taxonomy" id="1702221"/>
    <lineage>
        <taxon>Bacteria</taxon>
        <taxon>Bacillati</taxon>
        <taxon>Bacillota</taxon>
        <taxon>Erysipelotrichia</taxon>
        <taxon>Erysipelotrichales</taxon>
        <taxon>Erysipelotrichaceae</taxon>
        <taxon>Faecalibaculum</taxon>
    </lineage>
</organism>
<evidence type="ECO:0000256" key="1">
    <source>
        <dbReference type="ARBA" id="ARBA00010657"/>
    </source>
</evidence>
<protein>
    <recommendedName>
        <fullName evidence="6">Plasmid recombination enzyme</fullName>
    </recommendedName>
</protein>
<dbReference type="InterPro" id="IPR001668">
    <property type="entry name" value="Mob_Pre"/>
</dbReference>
<dbReference type="EMBL" id="MPJZ01000022">
    <property type="protein sequence ID" value="OLU46706.1"/>
    <property type="molecule type" value="Genomic_DNA"/>
</dbReference>
<dbReference type="GO" id="GO:0006310">
    <property type="term" value="P:DNA recombination"/>
    <property type="evidence" value="ECO:0007669"/>
    <property type="project" value="InterPro"/>
</dbReference>
<feature type="compositionally biased region" description="Basic and acidic residues" evidence="3">
    <location>
        <begin position="502"/>
        <end position="529"/>
    </location>
</feature>
<reference evidence="4 5" key="1">
    <citation type="submission" date="2016-11" db="EMBL/GenBank/DDBJ databases">
        <title>Description of two novel members of the family Erysipelotrichaceae: Ileibacterium lipovorans gen. nov., sp. nov. and Dubosiella newyorkensis, gen. nov., sp. nov.</title>
        <authorList>
            <person name="Cox L.M."/>
            <person name="Sohn J."/>
            <person name="Tyrrell K.L."/>
            <person name="Citron D.M."/>
            <person name="Lawson P.A."/>
            <person name="Patel N.B."/>
            <person name="Iizumi T."/>
            <person name="Perez-Perez G.I."/>
            <person name="Goldstein E.J."/>
            <person name="Blaser M.J."/>
        </authorList>
    </citation>
    <scope>NUCLEOTIDE SEQUENCE [LARGE SCALE GENOMIC DNA]</scope>
    <source>
        <strain evidence="4 5">NYU-BL-K8</strain>
    </source>
</reference>
<dbReference type="Pfam" id="PF01076">
    <property type="entry name" value="Mob_Pre"/>
    <property type="match status" value="1"/>
</dbReference>
<keyword evidence="2" id="KW-0175">Coiled coil</keyword>
<evidence type="ECO:0000256" key="3">
    <source>
        <dbReference type="SAM" id="MobiDB-lite"/>
    </source>
</evidence>
<dbReference type="GO" id="GO:0003677">
    <property type="term" value="F:DNA binding"/>
    <property type="evidence" value="ECO:0007669"/>
    <property type="project" value="InterPro"/>
</dbReference>
<evidence type="ECO:0000313" key="5">
    <source>
        <dbReference type="Proteomes" id="UP000186758"/>
    </source>
</evidence>
<dbReference type="RefSeq" id="WP_075884701.1">
    <property type="nucleotide sequence ID" value="NZ_MPJZ01000022.1"/>
</dbReference>
<dbReference type="AlphaFoldDB" id="A0A1Q9YMQ5"/>
<feature type="region of interest" description="Disordered" evidence="3">
    <location>
        <begin position="502"/>
        <end position="542"/>
    </location>
</feature>
<name>A0A1Q9YMQ5_9FIRM</name>
<accession>A0A1Q9YMQ5</accession>
<evidence type="ECO:0008006" key="6">
    <source>
        <dbReference type="Google" id="ProtNLM"/>
    </source>
</evidence>
<feature type="coiled-coil region" evidence="2">
    <location>
        <begin position="296"/>
        <end position="344"/>
    </location>
</feature>